<keyword evidence="9" id="KW-1185">Reference proteome</keyword>
<dbReference type="InterPro" id="IPR015422">
    <property type="entry name" value="PyrdxlP-dep_Trfase_small"/>
</dbReference>
<dbReference type="InterPro" id="IPR010977">
    <property type="entry name" value="Aromatic_deC"/>
</dbReference>
<dbReference type="Proteomes" id="UP000640489">
    <property type="component" value="Unassembled WGS sequence"/>
</dbReference>
<dbReference type="Gene3D" id="3.40.640.10">
    <property type="entry name" value="Type I PLP-dependent aspartate aminotransferase-like (Major domain)"/>
    <property type="match status" value="1"/>
</dbReference>
<comment type="caution">
    <text evidence="8">The sequence shown here is derived from an EMBL/GenBank/DDBJ whole genome shotgun (WGS) entry which is preliminary data.</text>
</comment>
<dbReference type="SUPFAM" id="SSF53383">
    <property type="entry name" value="PLP-dependent transferases"/>
    <property type="match status" value="1"/>
</dbReference>
<evidence type="ECO:0000256" key="6">
    <source>
        <dbReference type="PIRSR" id="PIRSR602129-50"/>
    </source>
</evidence>
<organism evidence="8 9">
    <name type="scientific">Nocardioides islandensis</name>
    <dbReference type="NCBI Taxonomy" id="433663"/>
    <lineage>
        <taxon>Bacteria</taxon>
        <taxon>Bacillati</taxon>
        <taxon>Actinomycetota</taxon>
        <taxon>Actinomycetes</taxon>
        <taxon>Propionibacteriales</taxon>
        <taxon>Nocardioidaceae</taxon>
        <taxon>Nocardioides</taxon>
    </lineage>
</organism>
<dbReference type="Gene3D" id="3.90.1150.10">
    <property type="entry name" value="Aspartate Aminotransferase, domain 1"/>
    <property type="match status" value="1"/>
</dbReference>
<name>A0A930VBA8_9ACTN</name>
<evidence type="ECO:0000256" key="7">
    <source>
        <dbReference type="RuleBase" id="RU000382"/>
    </source>
</evidence>
<accession>A0A930VBA8</accession>
<proteinExistence type="inferred from homology"/>
<evidence type="ECO:0000313" key="8">
    <source>
        <dbReference type="EMBL" id="MBF4763293.1"/>
    </source>
</evidence>
<evidence type="ECO:0000256" key="2">
    <source>
        <dbReference type="ARBA" id="ARBA00009533"/>
    </source>
</evidence>
<dbReference type="GO" id="GO:0030170">
    <property type="term" value="F:pyridoxal phosphate binding"/>
    <property type="evidence" value="ECO:0007669"/>
    <property type="project" value="InterPro"/>
</dbReference>
<feature type="modified residue" description="N6-(pyridoxal phosphate)lysine" evidence="6">
    <location>
        <position position="256"/>
    </location>
</feature>
<keyword evidence="5 7" id="KW-0456">Lyase</keyword>
<protein>
    <submittedName>
        <fullName evidence="8">Aspartate aminotransferase family protein</fullName>
    </submittedName>
</protein>
<evidence type="ECO:0000256" key="3">
    <source>
        <dbReference type="ARBA" id="ARBA00022793"/>
    </source>
</evidence>
<dbReference type="EMBL" id="JADKPN010000004">
    <property type="protein sequence ID" value="MBF4763293.1"/>
    <property type="molecule type" value="Genomic_DNA"/>
</dbReference>
<dbReference type="Pfam" id="PF00282">
    <property type="entry name" value="Pyridoxal_deC"/>
    <property type="match status" value="1"/>
</dbReference>
<sequence length="420" mass="43789">MLAAFDGALPDEGADPVAVVEELAATADVGLSGNVGPRFFGFVIGGALPAARGADLLTGVWDQNAGINSLTPAAAAVEVVAGRWAVDTLGLPAGSTVGFVTGGMMANYSCLSAARHSVLARAGWDVAARGLFEAPRVRVVVGRYRHDTVDRAVRYLGLGQDSVVEVDTDGEGRVSTPSLEAALAAGEGPAIVCLQAGEVHTGAFDDFAAAVPVARRYDAWVHVDGAFGLWAAASPSYRHLTLGLDAADSWATDAHKTLNVPYDSGLAIVRDPTALAAGFGVETDYLIGAAGDPMERVPEFSRRARGFAVWAALRSLGRDGVAALVDRLCATAGMLAKGFEEIDEVEVVNDVVFTQVMFRLATDERTSEAGRRLLADGTCVVTPAVWHGRAVQRCAVSNWSTTEADVARTVDAVRRVVAGL</sequence>
<dbReference type="PANTHER" id="PTHR11999:SF70">
    <property type="entry name" value="MIP05841P"/>
    <property type="match status" value="1"/>
</dbReference>
<dbReference type="AlphaFoldDB" id="A0A930VBA8"/>
<dbReference type="InterPro" id="IPR015421">
    <property type="entry name" value="PyrdxlP-dep_Trfase_major"/>
</dbReference>
<evidence type="ECO:0000256" key="1">
    <source>
        <dbReference type="ARBA" id="ARBA00001933"/>
    </source>
</evidence>
<keyword evidence="3" id="KW-0210">Decarboxylase</keyword>
<gene>
    <name evidence="8" type="ORF">ISU07_09145</name>
</gene>
<comment type="similarity">
    <text evidence="2 7">Belongs to the group II decarboxylase family.</text>
</comment>
<dbReference type="GO" id="GO:0008483">
    <property type="term" value="F:transaminase activity"/>
    <property type="evidence" value="ECO:0007669"/>
    <property type="project" value="UniProtKB-KW"/>
</dbReference>
<dbReference type="InterPro" id="IPR015424">
    <property type="entry name" value="PyrdxlP-dep_Trfase"/>
</dbReference>
<evidence type="ECO:0000313" key="9">
    <source>
        <dbReference type="Proteomes" id="UP000640489"/>
    </source>
</evidence>
<evidence type="ECO:0000256" key="4">
    <source>
        <dbReference type="ARBA" id="ARBA00022898"/>
    </source>
</evidence>
<dbReference type="GO" id="GO:0019752">
    <property type="term" value="P:carboxylic acid metabolic process"/>
    <property type="evidence" value="ECO:0007669"/>
    <property type="project" value="InterPro"/>
</dbReference>
<evidence type="ECO:0000256" key="5">
    <source>
        <dbReference type="ARBA" id="ARBA00023239"/>
    </source>
</evidence>
<dbReference type="GO" id="GO:0004058">
    <property type="term" value="F:aromatic-L-amino-acid decarboxylase activity"/>
    <property type="evidence" value="ECO:0007669"/>
    <property type="project" value="UniProtKB-ARBA"/>
</dbReference>
<dbReference type="PANTHER" id="PTHR11999">
    <property type="entry name" value="GROUP II PYRIDOXAL-5-PHOSPHATE DECARBOXYLASE"/>
    <property type="match status" value="1"/>
</dbReference>
<dbReference type="InterPro" id="IPR002129">
    <property type="entry name" value="PyrdxlP-dep_de-COase"/>
</dbReference>
<reference evidence="8" key="1">
    <citation type="submission" date="2020-11" db="EMBL/GenBank/DDBJ databases">
        <title>Nocardioides sp. nov., isolated from Soil of Cynanchum wilfordii Hemsley rhizosphere.</title>
        <authorList>
            <person name="Lee J.-S."/>
            <person name="Suh M.K."/>
            <person name="Kim J.-S."/>
        </authorList>
    </citation>
    <scope>NUCLEOTIDE SEQUENCE</scope>
    <source>
        <strain evidence="8">KCTC 19275</strain>
    </source>
</reference>
<keyword evidence="8" id="KW-0032">Aminotransferase</keyword>
<keyword evidence="8" id="KW-0808">Transferase</keyword>
<comment type="cofactor">
    <cofactor evidence="1 6 7">
        <name>pyridoxal 5'-phosphate</name>
        <dbReference type="ChEBI" id="CHEBI:597326"/>
    </cofactor>
</comment>
<keyword evidence="4 6" id="KW-0663">Pyridoxal phosphate</keyword>